<organism evidence="4 5">
    <name type="scientific">Piromyces finnis</name>
    <dbReference type="NCBI Taxonomy" id="1754191"/>
    <lineage>
        <taxon>Eukaryota</taxon>
        <taxon>Fungi</taxon>
        <taxon>Fungi incertae sedis</taxon>
        <taxon>Chytridiomycota</taxon>
        <taxon>Chytridiomycota incertae sedis</taxon>
        <taxon>Neocallimastigomycetes</taxon>
        <taxon>Neocallimastigales</taxon>
        <taxon>Neocallimastigaceae</taxon>
        <taxon>Piromyces</taxon>
    </lineage>
</organism>
<proteinExistence type="predicted"/>
<keyword evidence="2" id="KW-1133">Transmembrane helix</keyword>
<feature type="transmembrane region" description="Helical" evidence="2">
    <location>
        <begin position="462"/>
        <end position="485"/>
    </location>
</feature>
<dbReference type="SUPFAM" id="SSF53850">
    <property type="entry name" value="Periplasmic binding protein-like II"/>
    <property type="match status" value="1"/>
</dbReference>
<feature type="signal peptide" evidence="3">
    <location>
        <begin position="1"/>
        <end position="25"/>
    </location>
</feature>
<feature type="transmembrane region" description="Helical" evidence="2">
    <location>
        <begin position="491"/>
        <end position="510"/>
    </location>
</feature>
<keyword evidence="3" id="KW-0732">Signal</keyword>
<name>A0A1Y1V7I3_9FUNG</name>
<feature type="transmembrane region" description="Helical" evidence="2">
    <location>
        <begin position="425"/>
        <end position="450"/>
    </location>
</feature>
<dbReference type="PANTHER" id="PTHR43649">
    <property type="entry name" value="ARABINOSE-BINDING PROTEIN-RELATED"/>
    <property type="match status" value="1"/>
</dbReference>
<evidence type="ECO:0000256" key="2">
    <source>
        <dbReference type="SAM" id="Phobius"/>
    </source>
</evidence>
<dbReference type="EMBL" id="MCFH01000025">
    <property type="protein sequence ID" value="ORX49029.1"/>
    <property type="molecule type" value="Genomic_DNA"/>
</dbReference>
<feature type="transmembrane region" description="Helical" evidence="2">
    <location>
        <begin position="616"/>
        <end position="634"/>
    </location>
</feature>
<evidence type="ECO:0000256" key="3">
    <source>
        <dbReference type="SAM" id="SignalP"/>
    </source>
</evidence>
<keyword evidence="2" id="KW-0812">Transmembrane</keyword>
<evidence type="ECO:0000313" key="4">
    <source>
        <dbReference type="EMBL" id="ORX49029.1"/>
    </source>
</evidence>
<feature type="transmembrane region" description="Helical" evidence="2">
    <location>
        <begin position="588"/>
        <end position="604"/>
    </location>
</feature>
<dbReference type="Gene3D" id="3.40.190.10">
    <property type="entry name" value="Periplasmic binding protein-like II"/>
    <property type="match status" value="1"/>
</dbReference>
<sequence>MKSTFFLLILYFLLFFILYNNECSAVVLKSLAISYNDDNSEYLNFLVRNFNNYSKENDLDIELEITLYTPSNSSNVVSDYKDTLEHLLNRKSTKYDIYIYNILHTSTYSSYFVDLNKYIPEYVDMYSQNIFLSLCTENGKWIGLPLHINFSILYSNKELLKKYNKSIPTTWDELYETAKYIYNEELKAGNKDIIGFNGLFSDDSEEGLQSISAFVYSYRPSKNSTFPNYKSKEAIKALEMIKKMKSDLLPAYISTYITKDVDDRIVSGKAVFLKFWMYDYANSVYEKSVSLGDKEGISGSYMDGSSISINKYISDSNIESSVEVLKFFLSREMQKHTLLNYKVLSGIKNLYDDKDVCKFINCEIINKIQILPELKTLNDYDYYVQYKVYLSNYLRKNETIETTSRQLDDITKIYHISIGVEDSPIGLIVFVIVIFLILMMLFSLVFLFIPKFEPYFEFLTKDFWILIVTGSIAGLITVLSFYGEMVPYKCFINYFSIAISFTLRIIPILQRLISNFPGENWFVNWVRNNKYLFVNSFITFDLILGFISHLVWYDVINIYVPYNKNYKACVVYENYANFTTYLTNIEKFLVISSVIILLFMEWNIEKTKDDIKTVSQAFSLNSFVFVLLNSFNFLNFRDYFGFFFVMSLLNILFSVSNFFFIYGARILWILKKKERDKERQLESVIMKFKLSSLEDENKNYNNINFNLNLNDNNNNNNQEESQQDCRTYTTYSRSSAVLSKMINYHYYTGEQKHDSFIGDISLKVNSSLPNDVINNRYTIGSTPKRSSKAVNRFTLSFHKRDSNLYINQDQKNNSIISDTTTNTNNTSSTANNNGNK</sequence>
<gene>
    <name evidence="4" type="ORF">BCR36DRAFT_404932</name>
</gene>
<feature type="transmembrane region" description="Helical" evidence="2">
    <location>
        <begin position="640"/>
        <end position="670"/>
    </location>
</feature>
<accession>A0A1Y1V7I3</accession>
<evidence type="ECO:0000313" key="5">
    <source>
        <dbReference type="Proteomes" id="UP000193719"/>
    </source>
</evidence>
<dbReference type="OrthoDB" id="2154307at2759"/>
<keyword evidence="5" id="KW-1185">Reference proteome</keyword>
<feature type="chain" id="PRO_5012801870" evidence="3">
    <location>
        <begin position="26"/>
        <end position="836"/>
    </location>
</feature>
<dbReference type="AlphaFoldDB" id="A0A1Y1V7I3"/>
<reference evidence="4 5" key="1">
    <citation type="submission" date="2016-08" db="EMBL/GenBank/DDBJ databases">
        <title>Genomes of anaerobic fungi encode conserved fungal cellulosomes for biomass hydrolysis.</title>
        <authorList>
            <consortium name="DOE Joint Genome Institute"/>
            <person name="Haitjema C.H."/>
            <person name="Gilmore S.P."/>
            <person name="Henske J.K."/>
            <person name="Solomon K.V."/>
            <person name="De Groot R."/>
            <person name="Kuo A."/>
            <person name="Mondo S.J."/>
            <person name="Salamov A.A."/>
            <person name="Labutti K."/>
            <person name="Zhao Z."/>
            <person name="Chiniquy J."/>
            <person name="Barry K."/>
            <person name="Brewer H.M."/>
            <person name="Purvine S.O."/>
            <person name="Wright A.T."/>
            <person name="Boxma B."/>
            <person name="Van Alen T."/>
            <person name="Hackstein J.H."/>
            <person name="Baker S.E."/>
            <person name="Grigoriev I.V."/>
            <person name="O'Malley M.A."/>
        </authorList>
    </citation>
    <scope>NUCLEOTIDE SEQUENCE [LARGE SCALE GENOMIC DNA]</scope>
    <source>
        <strain evidence="5">finn</strain>
    </source>
</reference>
<dbReference type="PANTHER" id="PTHR43649:SF17">
    <property type="entry name" value="ABC TRANSPORTER SOLUTE BINDING PROTEIN-SUGAR TRANSPORT"/>
    <property type="match status" value="1"/>
</dbReference>
<keyword evidence="2" id="KW-0472">Membrane</keyword>
<reference evidence="4 5" key="2">
    <citation type="submission" date="2016-08" db="EMBL/GenBank/DDBJ databases">
        <title>Pervasive Adenine N6-methylation of Active Genes in Fungi.</title>
        <authorList>
            <consortium name="DOE Joint Genome Institute"/>
            <person name="Mondo S.J."/>
            <person name="Dannebaum R.O."/>
            <person name="Kuo R.C."/>
            <person name="Labutti K."/>
            <person name="Haridas S."/>
            <person name="Kuo A."/>
            <person name="Salamov A."/>
            <person name="Ahrendt S.R."/>
            <person name="Lipzen A."/>
            <person name="Sullivan W."/>
            <person name="Andreopoulos W.B."/>
            <person name="Clum A."/>
            <person name="Lindquist E."/>
            <person name="Daum C."/>
            <person name="Ramamoorthy G.K."/>
            <person name="Gryganskyi A."/>
            <person name="Culley D."/>
            <person name="Magnuson J.K."/>
            <person name="James T.Y."/>
            <person name="O'Malley M.A."/>
            <person name="Stajich J.E."/>
            <person name="Spatafora J.W."/>
            <person name="Visel A."/>
            <person name="Grigoriev I.V."/>
        </authorList>
    </citation>
    <scope>NUCLEOTIDE SEQUENCE [LARGE SCALE GENOMIC DNA]</scope>
    <source>
        <strain evidence="5">finn</strain>
    </source>
</reference>
<comment type="caution">
    <text evidence="4">The sequence shown here is derived from an EMBL/GenBank/DDBJ whole genome shotgun (WGS) entry which is preliminary data.</text>
</comment>
<dbReference type="Proteomes" id="UP000193719">
    <property type="component" value="Unassembled WGS sequence"/>
</dbReference>
<dbReference type="STRING" id="1754191.A0A1Y1V7I3"/>
<feature type="transmembrane region" description="Helical" evidence="2">
    <location>
        <begin position="531"/>
        <end position="552"/>
    </location>
</feature>
<protein>
    <submittedName>
        <fullName evidence="4">Periplasmic binding protein-like II</fullName>
    </submittedName>
</protein>
<dbReference type="InterPro" id="IPR050490">
    <property type="entry name" value="Bact_solute-bd_prot1"/>
</dbReference>
<feature type="region of interest" description="Disordered" evidence="1">
    <location>
        <begin position="814"/>
        <end position="836"/>
    </location>
</feature>
<evidence type="ECO:0000256" key="1">
    <source>
        <dbReference type="SAM" id="MobiDB-lite"/>
    </source>
</evidence>